<feature type="binding site" evidence="10">
    <location>
        <begin position="350"/>
        <end position="352"/>
    </location>
    <ligand>
        <name>(6S)-5,6,7,8-tetrahydrofolate</name>
        <dbReference type="ChEBI" id="CHEBI:57453"/>
    </ligand>
</feature>
<evidence type="ECO:0000256" key="2">
    <source>
        <dbReference type="ARBA" id="ARBA00004496"/>
    </source>
</evidence>
<dbReference type="UniPathway" id="UPA00288">
    <property type="reaction ID" value="UER01023"/>
</dbReference>
<proteinExistence type="inferred from homology"/>
<dbReference type="GeneID" id="78151474"/>
<comment type="similarity">
    <text evidence="3 10">Belongs to the SHMT family.</text>
</comment>
<feature type="domain" description="Serine hydroxymethyltransferase-like" evidence="12">
    <location>
        <begin position="5"/>
        <end position="380"/>
    </location>
</feature>
<sequence length="416" mass="45963">MSYIIKEQDSEIFELIEKELERQNEHLEMIASENFTFPSVMEAMGSVLTNKYAEGYPFKRYYGGCEFVDKIEEIAIERAKRLFGANFANVQPHSGSQANAAVYAALLKPYDKILGMDLSHGGHLTHGAKVSTSGQLYQSFFYGVELNGYIDYDKLALQAQVVKPNILVCGFSAYTRELDFKKLREIADSVGALLMGDVAHVAGLVVAGEYPNPFPHCHVVTTTTHKTLRGPRGGMILTNDEELSAKINKAVFPGIQGGPLMHVIAGKAVGFKENLKPEWKTYAKQVKANIQALAKVLVKRNYNLVSGGSDNHLVLMSFLNNDFSGKEADLALGNAGITVNKNTVPGETRSPFVTSGIRIGSPALSARGMKEKEFEWIAEKIADILDDIHNTDLQAKIKTQIKDFSKSFRIYDKPIF</sequence>
<comment type="subunit">
    <text evidence="4 10">Homodimer.</text>
</comment>
<dbReference type="STRING" id="76936.BN2458_PEG1279"/>
<keyword evidence="15" id="KW-1185">Reference proteome</keyword>
<evidence type="ECO:0000256" key="6">
    <source>
        <dbReference type="ARBA" id="ARBA00022563"/>
    </source>
</evidence>
<organism evidence="13 16">
    <name type="scientific">Helicobacter typhlonius</name>
    <dbReference type="NCBI Taxonomy" id="76936"/>
    <lineage>
        <taxon>Bacteria</taxon>
        <taxon>Pseudomonadati</taxon>
        <taxon>Campylobacterota</taxon>
        <taxon>Epsilonproteobacteria</taxon>
        <taxon>Campylobacterales</taxon>
        <taxon>Helicobacteraceae</taxon>
        <taxon>Helicobacter</taxon>
    </lineage>
</organism>
<evidence type="ECO:0000256" key="9">
    <source>
        <dbReference type="ARBA" id="ARBA00022898"/>
    </source>
</evidence>
<dbReference type="InterPro" id="IPR039429">
    <property type="entry name" value="SHMT-like_dom"/>
</dbReference>
<dbReference type="Pfam" id="PF00464">
    <property type="entry name" value="SHMT"/>
    <property type="match status" value="1"/>
</dbReference>
<dbReference type="Proteomes" id="UP000029925">
    <property type="component" value="Unassembled WGS sequence"/>
</dbReference>
<dbReference type="InterPro" id="IPR015422">
    <property type="entry name" value="PyrdxlP-dep_Trfase_small"/>
</dbReference>
<feature type="modified residue" description="N6-(pyridoxal phosphate)lysine" evidence="10 11">
    <location>
        <position position="226"/>
    </location>
</feature>
<comment type="catalytic activity">
    <reaction evidence="10">
        <text>(6R)-5,10-methylene-5,6,7,8-tetrahydrofolate + glycine + H2O = (6S)-5,6,7,8-tetrahydrofolate + L-serine</text>
        <dbReference type="Rhea" id="RHEA:15481"/>
        <dbReference type="ChEBI" id="CHEBI:15377"/>
        <dbReference type="ChEBI" id="CHEBI:15636"/>
        <dbReference type="ChEBI" id="CHEBI:33384"/>
        <dbReference type="ChEBI" id="CHEBI:57305"/>
        <dbReference type="ChEBI" id="CHEBI:57453"/>
        <dbReference type="EC" id="2.1.2.1"/>
    </reaction>
</comment>
<gene>
    <name evidence="10" type="primary">glyA</name>
    <name evidence="13" type="ORF">BN2458_PEG1279</name>
    <name evidence="14" type="ORF">LS75_004540</name>
</gene>
<evidence type="ECO:0000256" key="1">
    <source>
        <dbReference type="ARBA" id="ARBA00001933"/>
    </source>
</evidence>
<protein>
    <recommendedName>
        <fullName evidence="10">Serine hydroxymethyltransferase</fullName>
        <shortName evidence="10">SHMT</shortName>
        <shortName evidence="10">Serine methylase</shortName>
        <ecNumber evidence="10">2.1.2.1</ecNumber>
    </recommendedName>
</protein>
<dbReference type="Gene3D" id="3.40.640.10">
    <property type="entry name" value="Type I PLP-dependent aspartate aminotransferase-like (Major domain)"/>
    <property type="match status" value="1"/>
</dbReference>
<evidence type="ECO:0000256" key="8">
    <source>
        <dbReference type="ARBA" id="ARBA00022679"/>
    </source>
</evidence>
<keyword evidence="6 10" id="KW-0554">One-carbon metabolism</keyword>
<dbReference type="FunFam" id="3.40.640.10:FF:000001">
    <property type="entry name" value="Serine hydroxymethyltransferase"/>
    <property type="match status" value="1"/>
</dbReference>
<dbReference type="PANTHER" id="PTHR11680:SF50">
    <property type="entry name" value="SERINE HYDROXYMETHYLTRANSFERASE"/>
    <property type="match status" value="1"/>
</dbReference>
<dbReference type="Proteomes" id="UP000064525">
    <property type="component" value="Chromosome I"/>
</dbReference>
<evidence type="ECO:0000256" key="10">
    <source>
        <dbReference type="HAMAP-Rule" id="MF_00051"/>
    </source>
</evidence>
<reference evidence="14 15" key="1">
    <citation type="journal article" date="2014" name="Genome Announc.">
        <title>Draft genome sequences of eight enterohepatic helicobacter species isolated from both laboratory and wild rodents.</title>
        <authorList>
            <person name="Sheh A."/>
            <person name="Shen Z."/>
            <person name="Fox J.G."/>
        </authorList>
    </citation>
    <scope>NUCLEOTIDE SEQUENCE [LARGE SCALE GENOMIC DNA]</scope>
    <source>
        <strain evidence="14 15">MIT 98-6810</strain>
    </source>
</reference>
<dbReference type="GO" id="GO:0004372">
    <property type="term" value="F:glycine hydroxymethyltransferase activity"/>
    <property type="evidence" value="ECO:0007669"/>
    <property type="project" value="UniProtKB-UniRule"/>
</dbReference>
<dbReference type="UniPathway" id="UPA00193"/>
<accession>A0A099UEW5</accession>
<dbReference type="EMBL" id="LN907858">
    <property type="protein sequence ID" value="CUU40164.1"/>
    <property type="molecule type" value="Genomic_DNA"/>
</dbReference>
<dbReference type="GO" id="GO:0030170">
    <property type="term" value="F:pyridoxal phosphate binding"/>
    <property type="evidence" value="ECO:0007669"/>
    <property type="project" value="UniProtKB-UniRule"/>
</dbReference>
<feature type="binding site" evidence="10">
    <location>
        <begin position="122"/>
        <end position="124"/>
    </location>
    <ligand>
        <name>(6S)-5,6,7,8-tetrahydrofolate</name>
        <dbReference type="ChEBI" id="CHEBI:57453"/>
    </ligand>
</feature>
<dbReference type="GO" id="GO:0035999">
    <property type="term" value="P:tetrahydrofolate interconversion"/>
    <property type="evidence" value="ECO:0007669"/>
    <property type="project" value="UniProtKB-UniRule"/>
</dbReference>
<comment type="pathway">
    <text evidence="10">Amino-acid biosynthesis; glycine biosynthesis; glycine from L-serine: step 1/1.</text>
</comment>
<dbReference type="NCBIfam" id="NF000586">
    <property type="entry name" value="PRK00011.1"/>
    <property type="match status" value="1"/>
</dbReference>
<dbReference type="GO" id="GO:0019264">
    <property type="term" value="P:glycine biosynthetic process from serine"/>
    <property type="evidence" value="ECO:0007669"/>
    <property type="project" value="UniProtKB-UniRule"/>
</dbReference>
<evidence type="ECO:0000256" key="5">
    <source>
        <dbReference type="ARBA" id="ARBA00022490"/>
    </source>
</evidence>
<reference evidence="13" key="3">
    <citation type="submission" date="2015-11" db="EMBL/GenBank/DDBJ databases">
        <authorList>
            <person name="Zhang Y."/>
            <person name="Guo Z."/>
        </authorList>
    </citation>
    <scope>NUCLEOTIDE SEQUENCE</scope>
    <source>
        <strain evidence="13">1</strain>
    </source>
</reference>
<dbReference type="Gene3D" id="3.90.1150.10">
    <property type="entry name" value="Aspartate Aminotransferase, domain 1"/>
    <property type="match status" value="1"/>
</dbReference>
<dbReference type="InterPro" id="IPR015421">
    <property type="entry name" value="PyrdxlP-dep_Trfase_major"/>
</dbReference>
<dbReference type="SUPFAM" id="SSF53383">
    <property type="entry name" value="PLP-dependent transferases"/>
    <property type="match status" value="1"/>
</dbReference>
<evidence type="ECO:0000313" key="14">
    <source>
        <dbReference type="EMBL" id="TLD78591.1"/>
    </source>
</evidence>
<dbReference type="GO" id="GO:0032259">
    <property type="term" value="P:methylation"/>
    <property type="evidence" value="ECO:0007669"/>
    <property type="project" value="UniProtKB-KW"/>
</dbReference>
<reference evidence="16" key="2">
    <citation type="submission" date="2015-11" db="EMBL/GenBank/DDBJ databases">
        <authorList>
            <person name="Anvar S.Y."/>
        </authorList>
    </citation>
    <scope>NUCLEOTIDE SEQUENCE [LARGE SCALE GENOMIC DNA]</scope>
</reference>
<keyword evidence="7 10" id="KW-0028">Amino-acid biosynthesis</keyword>
<dbReference type="HAMAP" id="MF_00051">
    <property type="entry name" value="SHMT"/>
    <property type="match status" value="1"/>
</dbReference>
<evidence type="ECO:0000313" key="13">
    <source>
        <dbReference type="EMBL" id="CUU40164.1"/>
    </source>
</evidence>
<dbReference type="InterPro" id="IPR019798">
    <property type="entry name" value="Ser_HO-MeTrfase_PLP_BS"/>
</dbReference>
<dbReference type="InterPro" id="IPR015424">
    <property type="entry name" value="PyrdxlP-dep_Trfase"/>
</dbReference>
<evidence type="ECO:0000256" key="11">
    <source>
        <dbReference type="PIRSR" id="PIRSR000412-50"/>
    </source>
</evidence>
<dbReference type="RefSeq" id="WP_034326077.1">
    <property type="nucleotide sequence ID" value="NZ_CAJTQN010000003.1"/>
</dbReference>
<evidence type="ECO:0000313" key="15">
    <source>
        <dbReference type="Proteomes" id="UP000029925"/>
    </source>
</evidence>
<dbReference type="GO" id="GO:0005829">
    <property type="term" value="C:cytosol"/>
    <property type="evidence" value="ECO:0007669"/>
    <property type="project" value="TreeGrafter"/>
</dbReference>
<dbReference type="PIRSF" id="PIRSF000412">
    <property type="entry name" value="SHMT"/>
    <property type="match status" value="1"/>
</dbReference>
<keyword evidence="9 10" id="KW-0663">Pyridoxal phosphate</keyword>
<dbReference type="EC" id="2.1.2.1" evidence="10"/>
<comment type="cofactor">
    <cofactor evidence="1 10 11">
        <name>pyridoxal 5'-phosphate</name>
        <dbReference type="ChEBI" id="CHEBI:597326"/>
    </cofactor>
</comment>
<keyword evidence="13" id="KW-0489">Methyltransferase</keyword>
<evidence type="ECO:0000259" key="12">
    <source>
        <dbReference type="Pfam" id="PF00464"/>
    </source>
</evidence>
<feature type="binding site" evidence="10">
    <location>
        <position position="118"/>
    </location>
    <ligand>
        <name>(6S)-5,6,7,8-tetrahydrofolate</name>
        <dbReference type="ChEBI" id="CHEBI:57453"/>
    </ligand>
</feature>
<dbReference type="PATRIC" id="fig|76936.10.peg.1249"/>
<feature type="binding site" evidence="10">
    <location>
        <position position="241"/>
    </location>
    <ligand>
        <name>(6S)-5,6,7,8-tetrahydrofolate</name>
        <dbReference type="ChEBI" id="CHEBI:57453"/>
    </ligand>
</feature>
<dbReference type="KEGG" id="hty:BN2458_PEG1279"/>
<dbReference type="EMBL" id="JRPF02000004">
    <property type="protein sequence ID" value="TLD78591.1"/>
    <property type="molecule type" value="Genomic_DNA"/>
</dbReference>
<name>A0A099UEW5_9HELI</name>
<evidence type="ECO:0000256" key="3">
    <source>
        <dbReference type="ARBA" id="ARBA00006376"/>
    </source>
</evidence>
<dbReference type="AlphaFoldDB" id="A0A099UEW5"/>
<evidence type="ECO:0000256" key="4">
    <source>
        <dbReference type="ARBA" id="ARBA00011738"/>
    </source>
</evidence>
<keyword evidence="5 10" id="KW-0963">Cytoplasm</keyword>
<dbReference type="PROSITE" id="PS00096">
    <property type="entry name" value="SHMT"/>
    <property type="match status" value="1"/>
</dbReference>
<keyword evidence="8 10" id="KW-0808">Transferase</keyword>
<dbReference type="PANTHER" id="PTHR11680">
    <property type="entry name" value="SERINE HYDROXYMETHYLTRANSFERASE"/>
    <property type="match status" value="1"/>
</dbReference>
<comment type="function">
    <text evidence="10">Catalyzes the reversible interconversion of serine and glycine with tetrahydrofolate (THF) serving as the one-carbon carrier. This reaction serves as the major source of one-carbon groups required for the biosynthesis of purines, thymidylate, methionine, and other important biomolecules. Also exhibits THF-independent aldolase activity toward beta-hydroxyamino acids, producing glycine and aldehydes, via a retro-aldol mechanism.</text>
</comment>
<dbReference type="InterPro" id="IPR049943">
    <property type="entry name" value="Ser_HO-MeTrfase-like"/>
</dbReference>
<comment type="subcellular location">
    <subcellularLocation>
        <location evidence="2 10">Cytoplasm</location>
    </subcellularLocation>
</comment>
<dbReference type="InterPro" id="IPR001085">
    <property type="entry name" value="Ser_HO-MeTrfase"/>
</dbReference>
<dbReference type="OrthoDB" id="9803846at2"/>
<comment type="pathway">
    <text evidence="10">One-carbon metabolism; tetrahydrofolate interconversion.</text>
</comment>
<evidence type="ECO:0000313" key="16">
    <source>
        <dbReference type="Proteomes" id="UP000064525"/>
    </source>
</evidence>
<evidence type="ECO:0000256" key="7">
    <source>
        <dbReference type="ARBA" id="ARBA00022605"/>
    </source>
</evidence>
<dbReference type="CDD" id="cd00378">
    <property type="entry name" value="SHMT"/>
    <property type="match status" value="1"/>
</dbReference>
<feature type="site" description="Plays an important role in substrate specificity" evidence="10">
    <location>
        <position position="225"/>
    </location>
</feature>
<dbReference type="GO" id="GO:0008168">
    <property type="term" value="F:methyltransferase activity"/>
    <property type="evidence" value="ECO:0007669"/>
    <property type="project" value="UniProtKB-KW"/>
</dbReference>